<reference evidence="2" key="1">
    <citation type="journal article" date="2014" name="Genome">
        <title>Draft Genome Sequences of Three Strains of Bacteroides pyogenes Isolated from a Cat and Swine.</title>
        <authorList>
            <person name="Sakamoto M."/>
            <person name="Oshima K."/>
            <person name="Suda W."/>
            <person name="Kitamura K."/>
            <person name="Iida T."/>
            <person name="Hattori M."/>
            <person name="Ohkuma M."/>
        </authorList>
    </citation>
    <scope>NUCLEOTIDE SEQUENCE [LARGE SCALE GENOMIC DNA]</scope>
    <source>
        <strain evidence="2">JCM 6294</strain>
    </source>
</reference>
<proteinExistence type="predicted"/>
<name>W4PKU6_9BACE</name>
<evidence type="ECO:0000313" key="2">
    <source>
        <dbReference type="Proteomes" id="UP000018842"/>
    </source>
</evidence>
<dbReference type="AlphaFoldDB" id="W4PKU6"/>
<organism evidence="1 2">
    <name type="scientific">Bacteroides pyogenes DSM 20611 = JCM 6294</name>
    <dbReference type="NCBI Taxonomy" id="1121100"/>
    <lineage>
        <taxon>Bacteria</taxon>
        <taxon>Pseudomonadati</taxon>
        <taxon>Bacteroidota</taxon>
        <taxon>Bacteroidia</taxon>
        <taxon>Bacteroidales</taxon>
        <taxon>Bacteroidaceae</taxon>
        <taxon>Bacteroides</taxon>
    </lineage>
</organism>
<dbReference type="eggNOG" id="ENOG5030YEG">
    <property type="taxonomic scope" value="Bacteria"/>
</dbReference>
<evidence type="ECO:0000313" key="1">
    <source>
        <dbReference type="EMBL" id="GAE20340.1"/>
    </source>
</evidence>
<sequence length="56" mass="6397">MSSYLFNENGNMPRPGVIPRFSDLEVIGLNMISESIGIDSESFFVKLQEYRKELPT</sequence>
<dbReference type="EMBL" id="BAIR01000047">
    <property type="protein sequence ID" value="GAE20340.1"/>
    <property type="molecule type" value="Genomic_DNA"/>
</dbReference>
<dbReference type="Proteomes" id="UP000018842">
    <property type="component" value="Unassembled WGS sequence"/>
</dbReference>
<accession>W4PKU6</accession>
<gene>
    <name evidence="1" type="ORF">JCM6294_3523</name>
</gene>
<comment type="caution">
    <text evidence="1">The sequence shown here is derived from an EMBL/GenBank/DDBJ whole genome shotgun (WGS) entry which is preliminary data.</text>
</comment>
<protein>
    <submittedName>
        <fullName evidence="1">Uncharacterized protein</fullName>
    </submittedName>
</protein>